<protein>
    <submittedName>
        <fullName evidence="1">Uncharacterized protein</fullName>
    </submittedName>
</protein>
<dbReference type="EMBL" id="CADCUD010000236">
    <property type="protein sequence ID" value="CAA9361513.1"/>
    <property type="molecule type" value="Genomic_DNA"/>
</dbReference>
<accession>A0A6J4MJZ8</accession>
<organism evidence="1">
    <name type="scientific">uncultured Nocardioidaceae bacterium</name>
    <dbReference type="NCBI Taxonomy" id="253824"/>
    <lineage>
        <taxon>Bacteria</taxon>
        <taxon>Bacillati</taxon>
        <taxon>Actinomycetota</taxon>
        <taxon>Actinomycetes</taxon>
        <taxon>Propionibacteriales</taxon>
        <taxon>Nocardioidaceae</taxon>
        <taxon>environmental samples</taxon>
    </lineage>
</organism>
<proteinExistence type="predicted"/>
<name>A0A6J4MJZ8_9ACTN</name>
<gene>
    <name evidence="1" type="ORF">AVDCRST_MAG46-3315</name>
</gene>
<sequence length="135" mass="13185">MGVTRLPSADVARRLAVAVAVAGTMLLALVVGAGPASAGPRLATGDATRSTQVTAPPPAFIDAAGDVSVASAAVARGSSDANAGWAEPATISVLLAAPVAFFVGLTDTSDVACTARSVRQLRGRSPPAAAAPVPR</sequence>
<dbReference type="AlphaFoldDB" id="A0A6J4MJZ8"/>
<evidence type="ECO:0000313" key="1">
    <source>
        <dbReference type="EMBL" id="CAA9361513.1"/>
    </source>
</evidence>
<reference evidence="1" key="1">
    <citation type="submission" date="2020-02" db="EMBL/GenBank/DDBJ databases">
        <authorList>
            <person name="Meier V. D."/>
        </authorList>
    </citation>
    <scope>NUCLEOTIDE SEQUENCE</scope>
    <source>
        <strain evidence="1">AVDCRST_MAG46</strain>
    </source>
</reference>